<reference evidence="2 3" key="1">
    <citation type="journal article" date="2012" name="J. Bacteriol.">
        <title>Genome sequence of "Candidatus Nitrosopumilus salaria" BD31, an ammonia-oxidizing archaeon from the San Francisco Bay estuary.</title>
        <authorList>
            <person name="Mosier A.C."/>
            <person name="Allen E.E."/>
            <person name="Kim M."/>
            <person name="Ferriera S."/>
            <person name="Francis C.A."/>
        </authorList>
    </citation>
    <scope>NUCLEOTIDE SEQUENCE [LARGE SCALE GENOMIC DNA]</scope>
    <source>
        <strain evidence="2 3">BD31</strain>
    </source>
</reference>
<gene>
    <name evidence="2" type="ORF">BD31_I1305</name>
</gene>
<protein>
    <submittedName>
        <fullName evidence="2">Uncharacterized protein</fullName>
    </submittedName>
</protein>
<keyword evidence="1" id="KW-0812">Transmembrane</keyword>
<feature type="transmembrane region" description="Helical" evidence="1">
    <location>
        <begin position="292"/>
        <end position="313"/>
    </location>
</feature>
<evidence type="ECO:0000256" key="1">
    <source>
        <dbReference type="SAM" id="Phobius"/>
    </source>
</evidence>
<dbReference type="Proteomes" id="UP000003423">
    <property type="component" value="Unassembled WGS sequence"/>
</dbReference>
<proteinExistence type="predicted"/>
<evidence type="ECO:0000313" key="2">
    <source>
        <dbReference type="EMBL" id="EIJ66045.1"/>
    </source>
</evidence>
<feature type="transmembrane region" description="Helical" evidence="1">
    <location>
        <begin position="26"/>
        <end position="48"/>
    </location>
</feature>
<dbReference type="RefSeq" id="WP_008299098.1">
    <property type="nucleotide sequence ID" value="NZ_AEXL02000089.1"/>
</dbReference>
<keyword evidence="1" id="KW-0472">Membrane</keyword>
<dbReference type="EMBL" id="AEXL02000089">
    <property type="protein sequence ID" value="EIJ66045.1"/>
    <property type="molecule type" value="Genomic_DNA"/>
</dbReference>
<sequence length="325" mass="37388">MGKKKKPTFKKTNLPPYKKIPIKKRYWFFLGLCIIVIFAGIIQLTYAFTGGYVEEISKPLPLWKQYQVGFTTVDLPGKYVTHYEYLHGLANVRGDLNLSSTSFSVKNKIHVDIILRPELKEVGYETAKFTVENPPFENSTIVVYDGHKFQKLMDTFPQPFFIVFVGAENIENIEKNNDRFAIINVTRNYDKVYFEGSGDIEFELDGERTILFLDPTQLKEYMALRKEFTSNIISFDILSTPKQPDFPDISSNSTIYAFKHRESYANLLDGKTVLPIDIESEDALDEIILKNIAYATPGFFIIPIGLTFFVMSFNKINKIKNQNTL</sequence>
<keyword evidence="1" id="KW-1133">Transmembrane helix</keyword>
<evidence type="ECO:0000313" key="3">
    <source>
        <dbReference type="Proteomes" id="UP000003423"/>
    </source>
</evidence>
<name>I3D2V2_9ARCH</name>
<keyword evidence="3" id="KW-1185">Reference proteome</keyword>
<accession>I3D2V2</accession>
<comment type="caution">
    <text evidence="2">The sequence shown here is derived from an EMBL/GenBank/DDBJ whole genome shotgun (WGS) entry which is preliminary data.</text>
</comment>
<dbReference type="AlphaFoldDB" id="I3D2V2"/>
<dbReference type="PATRIC" id="fig|859350.6.peg.924"/>
<organism evidence="2 3">
    <name type="scientific">Candidatus Nitrosopumilus salarius BD31</name>
    <dbReference type="NCBI Taxonomy" id="859350"/>
    <lineage>
        <taxon>Archaea</taxon>
        <taxon>Nitrososphaerota</taxon>
        <taxon>Nitrososphaeria</taxon>
        <taxon>Nitrosopumilales</taxon>
        <taxon>Nitrosopumilaceae</taxon>
        <taxon>Nitrosopumilus</taxon>
    </lineage>
</organism>